<evidence type="ECO:0008006" key="4">
    <source>
        <dbReference type="Google" id="ProtNLM"/>
    </source>
</evidence>
<sequence>MVNNTGIVRRHNIIAPASNNSLFVQNSAPTATYLVETDPRFTNNRQWLSSAYVTQQLIQSPAITDKRLGDGFYEQRLVREQIVALTGRRFLDNYSNDETQYQALLDAGVAYAKQYNLQPGISLSEAHMANITTPLVWLEVQTVQLPDGSSQQVLVPKLYAVVQDNDLLPSGALLSGDSIALKGDHIVNSGDLVARTRVDIDGGRLSDMGGRLQAAEAFVDVNNDAVFEASDWRTTDTLDITAGRDVIVRSRASTNRWDNEQGSSSRTELAQTSRLQVTGDSGQLNINAGRDLTVTAAEIDNQGTGDTRLVAGNNLTLDTLTETQQYSHANGDETLTNEITSRIHGAGNITLQADNTLVARGANVEAGQALSMAAKDIELTTAENRLNSDLQTPSYIRKVEQLTHQGIELRAGTDLSLTATNNLTATGTTATAGNNLALNAGGDIDIRVAQDEAYRFEYREQKKSFGRKTTELKESYQTTNVGGEFEAGNNLTINSTINNDGSVTTNNSSGDITIIGSDLKAEQQVAIAGDNVTIADQKEVSFTREETFKRGFGGLSSKSSVQTSRTTLTDGSEVSANTQDPEGNTVVRNSDTETYFRVEGGGSGNATSQHRITANTDGSISINPGCSGQLCVSVGNSDHATYFLTNKRADGSVVVFEVDAKLHKEIMDSAVPQRPIPGVPRNPDAPQIVDPNQPGTAIQLPKVWESLLENNSSNARVLTQDEFLKEFK</sequence>
<evidence type="ECO:0000313" key="2">
    <source>
        <dbReference type="EMBL" id="ODS22572.1"/>
    </source>
</evidence>
<dbReference type="Pfam" id="PF13332">
    <property type="entry name" value="Fil_haemagg_2"/>
    <property type="match status" value="3"/>
</dbReference>
<comment type="caution">
    <text evidence="2">The sequence shown here is derived from an EMBL/GenBank/DDBJ whole genome shotgun (WGS) entry which is preliminary data.</text>
</comment>
<dbReference type="Proteomes" id="UP000242502">
    <property type="component" value="Unassembled WGS sequence"/>
</dbReference>
<name>A0A1D2QLX8_9GAMM</name>
<protein>
    <recommendedName>
        <fullName evidence="4">Filamentous haemagglutinin FhaB/tRNA nuclease CdiA-like TPS domain-containing protein</fullName>
    </recommendedName>
</protein>
<dbReference type="Gene3D" id="2.160.20.10">
    <property type="entry name" value="Single-stranded right-handed beta-helix, Pectin lyase-like"/>
    <property type="match status" value="1"/>
</dbReference>
<feature type="compositionally biased region" description="Polar residues" evidence="1">
    <location>
        <begin position="556"/>
        <end position="586"/>
    </location>
</feature>
<dbReference type="InterPro" id="IPR025157">
    <property type="entry name" value="Hemagglutinin_rpt"/>
</dbReference>
<dbReference type="GO" id="GO:0003824">
    <property type="term" value="F:catalytic activity"/>
    <property type="evidence" value="ECO:0007669"/>
    <property type="project" value="UniProtKB-ARBA"/>
</dbReference>
<reference evidence="2 3" key="1">
    <citation type="journal article" date="2016" name="Appl. Environ. Microbiol.">
        <title>Lack of Overt Genome Reduction in the Bryostatin-Producing Bryozoan Symbiont "Candidatus Endobugula sertula".</title>
        <authorList>
            <person name="Miller I.J."/>
            <person name="Vanee N."/>
            <person name="Fong S.S."/>
            <person name="Lim-Fong G.E."/>
            <person name="Kwan J.C."/>
        </authorList>
    </citation>
    <scope>NUCLEOTIDE SEQUENCE [LARGE SCALE GENOMIC DNA]</scope>
    <source>
        <strain evidence="2">AB1-4</strain>
    </source>
</reference>
<gene>
    <name evidence="2" type="ORF">AB835_13445</name>
</gene>
<accession>A0A1D2QLX8</accession>
<dbReference type="AlphaFoldDB" id="A0A1D2QLX8"/>
<dbReference type="EMBL" id="MDLC01000067">
    <property type="protein sequence ID" value="ODS22572.1"/>
    <property type="molecule type" value="Genomic_DNA"/>
</dbReference>
<feature type="region of interest" description="Disordered" evidence="1">
    <location>
        <begin position="553"/>
        <end position="586"/>
    </location>
</feature>
<evidence type="ECO:0000313" key="3">
    <source>
        <dbReference type="Proteomes" id="UP000242502"/>
    </source>
</evidence>
<proteinExistence type="predicted"/>
<dbReference type="InterPro" id="IPR012334">
    <property type="entry name" value="Pectin_lyas_fold"/>
</dbReference>
<organism evidence="2 3">
    <name type="scientific">Candidatus Endobugula sertula</name>
    <name type="common">Bugula neritina bacterial symbiont</name>
    <dbReference type="NCBI Taxonomy" id="62101"/>
    <lineage>
        <taxon>Bacteria</taxon>
        <taxon>Pseudomonadati</taxon>
        <taxon>Pseudomonadota</taxon>
        <taxon>Gammaproteobacteria</taxon>
        <taxon>Cellvibrionales</taxon>
        <taxon>Cellvibrionaceae</taxon>
        <taxon>Candidatus Endobugula</taxon>
    </lineage>
</organism>
<evidence type="ECO:0000256" key="1">
    <source>
        <dbReference type="SAM" id="MobiDB-lite"/>
    </source>
</evidence>
<dbReference type="STRING" id="62101.AB835_13445"/>